<evidence type="ECO:0000313" key="2">
    <source>
        <dbReference type="EMBL" id="GFR47446.1"/>
    </source>
</evidence>
<keyword evidence="3" id="KW-1185">Reference proteome</keyword>
<evidence type="ECO:0000313" key="3">
    <source>
        <dbReference type="Proteomes" id="UP001054857"/>
    </source>
</evidence>
<dbReference type="AlphaFoldDB" id="A0AAD3DX69"/>
<evidence type="ECO:0000256" key="1">
    <source>
        <dbReference type="SAM" id="MobiDB-lite"/>
    </source>
</evidence>
<gene>
    <name evidence="2" type="ORF">Agub_g9170</name>
</gene>
<comment type="caution">
    <text evidence="2">The sequence shown here is derived from an EMBL/GenBank/DDBJ whole genome shotgun (WGS) entry which is preliminary data.</text>
</comment>
<feature type="compositionally biased region" description="Polar residues" evidence="1">
    <location>
        <begin position="17"/>
        <end position="32"/>
    </location>
</feature>
<dbReference type="EMBL" id="BMAR01000018">
    <property type="protein sequence ID" value="GFR47446.1"/>
    <property type="molecule type" value="Genomic_DNA"/>
</dbReference>
<protein>
    <submittedName>
        <fullName evidence="2">Uncharacterized protein</fullName>
    </submittedName>
</protein>
<reference evidence="2 3" key="1">
    <citation type="journal article" date="2021" name="Sci. Rep.">
        <title>Genome sequencing of the multicellular alga Astrephomene provides insights into convergent evolution of germ-soma differentiation.</title>
        <authorList>
            <person name="Yamashita S."/>
            <person name="Yamamoto K."/>
            <person name="Matsuzaki R."/>
            <person name="Suzuki S."/>
            <person name="Yamaguchi H."/>
            <person name="Hirooka S."/>
            <person name="Minakuchi Y."/>
            <person name="Miyagishima S."/>
            <person name="Kawachi M."/>
            <person name="Toyoda A."/>
            <person name="Nozaki H."/>
        </authorList>
    </citation>
    <scope>NUCLEOTIDE SEQUENCE [LARGE SCALE GENOMIC DNA]</scope>
    <source>
        <strain evidence="2 3">NIES-4017</strain>
    </source>
</reference>
<proteinExistence type="predicted"/>
<dbReference type="Proteomes" id="UP001054857">
    <property type="component" value="Unassembled WGS sequence"/>
</dbReference>
<feature type="compositionally biased region" description="Polar residues" evidence="1">
    <location>
        <begin position="1"/>
        <end position="10"/>
    </location>
</feature>
<organism evidence="2 3">
    <name type="scientific">Astrephomene gubernaculifera</name>
    <dbReference type="NCBI Taxonomy" id="47775"/>
    <lineage>
        <taxon>Eukaryota</taxon>
        <taxon>Viridiplantae</taxon>
        <taxon>Chlorophyta</taxon>
        <taxon>core chlorophytes</taxon>
        <taxon>Chlorophyceae</taxon>
        <taxon>CS clade</taxon>
        <taxon>Chlamydomonadales</taxon>
        <taxon>Astrephomenaceae</taxon>
        <taxon>Astrephomene</taxon>
    </lineage>
</organism>
<sequence>MLCQDSSGLSGTPPLSCRSQTPQESTPATAASQEMGPYSASVEYLEACGIDSSKFMEWRVHAEAAGLDDDWEDVLPVYFRAQAKRAKEDTLGEDAVEDMITLGVTPKAAQLANRMGWTYGHRSPYTWAEMLVRGMMARRRWT</sequence>
<feature type="region of interest" description="Disordered" evidence="1">
    <location>
        <begin position="1"/>
        <end position="34"/>
    </location>
</feature>
<accession>A0AAD3DX69</accession>
<name>A0AAD3DX69_9CHLO</name>